<sequence>MKIKAFISSLLVAVVLLGSLSFAEAKVKVKGYTKQSGTYVQPYIRTSPNKTKLDNYSTKGNINPYTGKKGTVSPYKAPKITPYKAPKTTTKKK</sequence>
<keyword evidence="2" id="KW-0732">Signal</keyword>
<evidence type="ECO:0000313" key="4">
    <source>
        <dbReference type="Proteomes" id="UP000176233"/>
    </source>
</evidence>
<protein>
    <recommendedName>
        <fullName evidence="5">PBCV-specific basic adaptor domain-containing protein</fullName>
    </recommendedName>
</protein>
<feature type="compositionally biased region" description="Polar residues" evidence="1">
    <location>
        <begin position="50"/>
        <end position="64"/>
    </location>
</feature>
<gene>
    <name evidence="3" type="ORF">A2660_03215</name>
</gene>
<evidence type="ECO:0000256" key="1">
    <source>
        <dbReference type="SAM" id="MobiDB-lite"/>
    </source>
</evidence>
<evidence type="ECO:0008006" key="5">
    <source>
        <dbReference type="Google" id="ProtNLM"/>
    </source>
</evidence>
<proteinExistence type="predicted"/>
<evidence type="ECO:0000256" key="2">
    <source>
        <dbReference type="SAM" id="SignalP"/>
    </source>
</evidence>
<name>A0A1F5NS59_9BACT</name>
<dbReference type="AlphaFoldDB" id="A0A1F5NS59"/>
<dbReference type="EMBL" id="MFEJ01000012">
    <property type="protein sequence ID" value="OGE80453.1"/>
    <property type="molecule type" value="Genomic_DNA"/>
</dbReference>
<feature type="signal peptide" evidence="2">
    <location>
        <begin position="1"/>
        <end position="25"/>
    </location>
</feature>
<feature type="region of interest" description="Disordered" evidence="1">
    <location>
        <begin position="50"/>
        <end position="70"/>
    </location>
</feature>
<feature type="chain" id="PRO_5009520192" description="PBCV-specific basic adaptor domain-containing protein" evidence="2">
    <location>
        <begin position="26"/>
        <end position="93"/>
    </location>
</feature>
<evidence type="ECO:0000313" key="3">
    <source>
        <dbReference type="EMBL" id="OGE80453.1"/>
    </source>
</evidence>
<organism evidence="3 4">
    <name type="scientific">Candidatus Doudnabacteria bacterium RIFCSPHIGHO2_01_FULL_45_18</name>
    <dbReference type="NCBI Taxonomy" id="1817823"/>
    <lineage>
        <taxon>Bacteria</taxon>
        <taxon>Candidatus Doudnaibacteriota</taxon>
    </lineage>
</organism>
<accession>A0A1F5NS59</accession>
<reference evidence="3 4" key="1">
    <citation type="journal article" date="2016" name="Nat. Commun.">
        <title>Thousands of microbial genomes shed light on interconnected biogeochemical processes in an aquifer system.</title>
        <authorList>
            <person name="Anantharaman K."/>
            <person name="Brown C.T."/>
            <person name="Hug L.A."/>
            <person name="Sharon I."/>
            <person name="Castelle C.J."/>
            <person name="Probst A.J."/>
            <person name="Thomas B.C."/>
            <person name="Singh A."/>
            <person name="Wilkins M.J."/>
            <person name="Karaoz U."/>
            <person name="Brodie E.L."/>
            <person name="Williams K.H."/>
            <person name="Hubbard S.S."/>
            <person name="Banfield J.F."/>
        </authorList>
    </citation>
    <scope>NUCLEOTIDE SEQUENCE [LARGE SCALE GENOMIC DNA]</scope>
</reference>
<comment type="caution">
    <text evidence="3">The sequence shown here is derived from an EMBL/GenBank/DDBJ whole genome shotgun (WGS) entry which is preliminary data.</text>
</comment>
<dbReference type="Proteomes" id="UP000176233">
    <property type="component" value="Unassembled WGS sequence"/>
</dbReference>